<reference evidence="1 2" key="1">
    <citation type="journal article" date="2013" name="Genome Announc.">
        <title>Complete Genome Sequence of Glaciecola psychrophila Strain 170T.</title>
        <authorList>
            <person name="Yin J."/>
            <person name="Chen J."/>
            <person name="Liu G."/>
            <person name="Yu Y."/>
            <person name="Song L."/>
            <person name="Wang X."/>
            <person name="Qu X."/>
        </authorList>
    </citation>
    <scope>NUCLEOTIDE SEQUENCE [LARGE SCALE GENOMIC DNA]</scope>
    <source>
        <strain evidence="1 2">170</strain>
    </source>
</reference>
<dbReference type="RefSeq" id="WP_007641800.1">
    <property type="nucleotide sequence ID" value="NC_020514.1"/>
</dbReference>
<accession>K6ZUM0</accession>
<gene>
    <name evidence="1" type="ORF">C427_1429</name>
</gene>
<name>K6ZUM0_9ALTE</name>
<dbReference type="SUPFAM" id="SSF56935">
    <property type="entry name" value="Porins"/>
    <property type="match status" value="1"/>
</dbReference>
<evidence type="ECO:0000313" key="1">
    <source>
        <dbReference type="EMBL" id="AGH43538.1"/>
    </source>
</evidence>
<sequence length="369" mass="42462">MNKTFMWKDAFPPKMLSLLFLSLFIVSVNALAVEVKGLVQLNYVKSDQQSSRFESDTGILAYSEDGLNVQQAFAELSDNFASGLSYAVVANYYQLGEQNVGISQAQISYKPLSINKLRWRARIGFFYPKLSLENVDLGWLSPFTYTQSALNSWVGEELRTAGLELTLYSPGRARNSPISWEFHGSLFKANDPLGTLMCWRGFAMHDRQSLNNDRVPFAPYPSVIGEDRIFHPNYVEPYHELDGNIGFYLGTHIKYYKQSTLRYYYYDNQADPLAVSEERLYAWRTKFHSLALQHEFNGNTRVLGQWLSGSSVMGDRFVYIDFDSWYAMLSHRHNAHRFSLRFDKFKVREDDVFPWDLNKSDGHGVGLAL</sequence>
<dbReference type="HOGENOM" id="CLU_677691_0_0_6"/>
<dbReference type="PATRIC" id="fig|1129794.4.peg.1415"/>
<protein>
    <submittedName>
        <fullName evidence="1">Uncharacterized protein</fullName>
    </submittedName>
</protein>
<organism evidence="1 2">
    <name type="scientific">Paraglaciecola psychrophila 170</name>
    <dbReference type="NCBI Taxonomy" id="1129794"/>
    <lineage>
        <taxon>Bacteria</taxon>
        <taxon>Pseudomonadati</taxon>
        <taxon>Pseudomonadota</taxon>
        <taxon>Gammaproteobacteria</taxon>
        <taxon>Alteromonadales</taxon>
        <taxon>Alteromonadaceae</taxon>
        <taxon>Paraglaciecola</taxon>
    </lineage>
</organism>
<dbReference type="OrthoDB" id="7531957at2"/>
<dbReference type="KEGG" id="gps:C427_1429"/>
<keyword evidence="2" id="KW-1185">Reference proteome</keyword>
<dbReference type="Proteomes" id="UP000011864">
    <property type="component" value="Chromosome"/>
</dbReference>
<dbReference type="AlphaFoldDB" id="K6ZUM0"/>
<dbReference type="STRING" id="1129794.C427_1429"/>
<proteinExistence type="predicted"/>
<dbReference type="eggNOG" id="ENOG502Z9AD">
    <property type="taxonomic scope" value="Bacteria"/>
</dbReference>
<dbReference type="EMBL" id="CP003837">
    <property type="protein sequence ID" value="AGH43538.1"/>
    <property type="molecule type" value="Genomic_DNA"/>
</dbReference>
<evidence type="ECO:0000313" key="2">
    <source>
        <dbReference type="Proteomes" id="UP000011864"/>
    </source>
</evidence>